<evidence type="ECO:0000313" key="2">
    <source>
        <dbReference type="Proteomes" id="UP000789920"/>
    </source>
</evidence>
<feature type="non-terminal residue" evidence="1">
    <location>
        <position position="67"/>
    </location>
</feature>
<dbReference type="Proteomes" id="UP000789920">
    <property type="component" value="Unassembled WGS sequence"/>
</dbReference>
<gene>
    <name evidence="1" type="ORF">RPERSI_LOCUS12522</name>
</gene>
<dbReference type="EMBL" id="CAJVQC010026874">
    <property type="protein sequence ID" value="CAG8734630.1"/>
    <property type="molecule type" value="Genomic_DNA"/>
</dbReference>
<feature type="non-terminal residue" evidence="1">
    <location>
        <position position="1"/>
    </location>
</feature>
<comment type="caution">
    <text evidence="1">The sequence shown here is derived from an EMBL/GenBank/DDBJ whole genome shotgun (WGS) entry which is preliminary data.</text>
</comment>
<sequence length="67" mass="7646">LERGYVDSSKYLFVIFTAMFVVVFRLASLLYCGKNCILHADKKKIQKAVSYILDNAEDELIKALSKN</sequence>
<organism evidence="1 2">
    <name type="scientific">Racocetra persica</name>
    <dbReference type="NCBI Taxonomy" id="160502"/>
    <lineage>
        <taxon>Eukaryota</taxon>
        <taxon>Fungi</taxon>
        <taxon>Fungi incertae sedis</taxon>
        <taxon>Mucoromycota</taxon>
        <taxon>Glomeromycotina</taxon>
        <taxon>Glomeromycetes</taxon>
        <taxon>Diversisporales</taxon>
        <taxon>Gigasporaceae</taxon>
        <taxon>Racocetra</taxon>
    </lineage>
</organism>
<keyword evidence="2" id="KW-1185">Reference proteome</keyword>
<proteinExistence type="predicted"/>
<reference evidence="1" key="1">
    <citation type="submission" date="2021-06" db="EMBL/GenBank/DDBJ databases">
        <authorList>
            <person name="Kallberg Y."/>
            <person name="Tangrot J."/>
            <person name="Rosling A."/>
        </authorList>
    </citation>
    <scope>NUCLEOTIDE SEQUENCE</scope>
    <source>
        <strain evidence="1">MA461A</strain>
    </source>
</reference>
<name>A0ACA9Q2B2_9GLOM</name>
<protein>
    <submittedName>
        <fullName evidence="1">34760_t:CDS:1</fullName>
    </submittedName>
</protein>
<accession>A0ACA9Q2B2</accession>
<evidence type="ECO:0000313" key="1">
    <source>
        <dbReference type="EMBL" id="CAG8734630.1"/>
    </source>
</evidence>